<dbReference type="EMBL" id="JAJITD010000001">
    <property type="protein sequence ID" value="MCC8391052.1"/>
    <property type="molecule type" value="Genomic_DNA"/>
</dbReference>
<sequence length="112" mass="12155">MSAIARARVPVEWFERRTRAAARAGSIGGALRVKKAPQKRGFSMCAMSADMASPPLVAALFPVMMNVHLVALVMMLIGLSRSDCTESGDGCGDGENDLLHYKTLKSMLWSKR</sequence>
<protein>
    <recommendedName>
        <fullName evidence="4">Transmembrane protein</fullName>
    </recommendedName>
</protein>
<evidence type="ECO:0000313" key="2">
    <source>
        <dbReference type="EMBL" id="MCC8391052.1"/>
    </source>
</evidence>
<keyword evidence="1" id="KW-1133">Transmembrane helix</keyword>
<keyword evidence="3" id="KW-1185">Reference proteome</keyword>
<evidence type="ECO:0008006" key="4">
    <source>
        <dbReference type="Google" id="ProtNLM"/>
    </source>
</evidence>
<feature type="transmembrane region" description="Helical" evidence="1">
    <location>
        <begin position="56"/>
        <end position="77"/>
    </location>
</feature>
<evidence type="ECO:0000313" key="3">
    <source>
        <dbReference type="Proteomes" id="UP001431019"/>
    </source>
</evidence>
<dbReference type="Proteomes" id="UP001431019">
    <property type="component" value="Unassembled WGS sequence"/>
</dbReference>
<name>A0ABS8JMC8_9BURK</name>
<dbReference type="RefSeq" id="WP_230507276.1">
    <property type="nucleotide sequence ID" value="NZ_JAJITD010000001.1"/>
</dbReference>
<keyword evidence="1" id="KW-0472">Membrane</keyword>
<accession>A0ABS8JMC8</accession>
<evidence type="ECO:0000256" key="1">
    <source>
        <dbReference type="SAM" id="Phobius"/>
    </source>
</evidence>
<proteinExistence type="predicted"/>
<keyword evidence="1" id="KW-0812">Transmembrane</keyword>
<organism evidence="2 3">
    <name type="scientific">Paraburkholderia sejongensis</name>
    <dbReference type="NCBI Taxonomy" id="2886946"/>
    <lineage>
        <taxon>Bacteria</taxon>
        <taxon>Pseudomonadati</taxon>
        <taxon>Pseudomonadota</taxon>
        <taxon>Betaproteobacteria</taxon>
        <taxon>Burkholderiales</taxon>
        <taxon>Burkholderiaceae</taxon>
        <taxon>Paraburkholderia</taxon>
    </lineage>
</organism>
<reference evidence="2 3" key="1">
    <citation type="submission" date="2021-11" db="EMBL/GenBank/DDBJ databases">
        <authorList>
            <person name="Oh E.-T."/>
            <person name="Kim S.-B."/>
        </authorList>
    </citation>
    <scope>NUCLEOTIDE SEQUENCE [LARGE SCALE GENOMIC DNA]</scope>
    <source>
        <strain evidence="2 3">MMS20-SJTR3</strain>
    </source>
</reference>
<comment type="caution">
    <text evidence="2">The sequence shown here is derived from an EMBL/GenBank/DDBJ whole genome shotgun (WGS) entry which is preliminary data.</text>
</comment>
<gene>
    <name evidence="2" type="ORF">LJ656_00495</name>
</gene>